<dbReference type="AlphaFoldDB" id="A0A3M7MB97"/>
<evidence type="ECO:0000313" key="4">
    <source>
        <dbReference type="EMBL" id="RMZ71742.1"/>
    </source>
</evidence>
<dbReference type="GO" id="GO:0031965">
    <property type="term" value="C:nuclear membrane"/>
    <property type="evidence" value="ECO:0007669"/>
    <property type="project" value="InterPro"/>
</dbReference>
<evidence type="ECO:0000313" key="5">
    <source>
        <dbReference type="Proteomes" id="UP000265663"/>
    </source>
</evidence>
<feature type="compositionally biased region" description="Basic residues" evidence="1">
    <location>
        <begin position="593"/>
        <end position="602"/>
    </location>
</feature>
<feature type="transmembrane region" description="Helical" evidence="2">
    <location>
        <begin position="459"/>
        <end position="481"/>
    </location>
</feature>
<protein>
    <submittedName>
        <fullName evidence="4">Nuclear envelope brr6</fullName>
    </submittedName>
</protein>
<dbReference type="EMBL" id="KE747827">
    <property type="protein sequence ID" value="RMZ71742.1"/>
    <property type="molecule type" value="Genomic_DNA"/>
</dbReference>
<reference evidence="4 5" key="1">
    <citation type="journal article" date="2014" name="PLoS ONE">
        <title>De novo Genome Assembly of the Fungal Plant Pathogen Pyrenophora semeniperda.</title>
        <authorList>
            <person name="Soliai M.M."/>
            <person name="Meyer S.E."/>
            <person name="Udall J.A."/>
            <person name="Elzinga D.E."/>
            <person name="Hermansen R.A."/>
            <person name="Bodily P.M."/>
            <person name="Hart A.A."/>
            <person name="Coleman C.E."/>
        </authorList>
    </citation>
    <scope>NUCLEOTIDE SEQUENCE [LARGE SCALE GENOMIC DNA]</scope>
    <source>
        <strain evidence="4 5">CCB06</strain>
        <tissue evidence="4">Mycelium</tissue>
    </source>
</reference>
<evidence type="ECO:0000256" key="2">
    <source>
        <dbReference type="SAM" id="Phobius"/>
    </source>
</evidence>
<keyword evidence="5" id="KW-1185">Reference proteome</keyword>
<dbReference type="OrthoDB" id="5961at2759"/>
<dbReference type="SMART" id="SM01042">
    <property type="entry name" value="Brr6_like_C_C"/>
    <property type="match status" value="1"/>
</dbReference>
<dbReference type="GO" id="GO:0006998">
    <property type="term" value="P:nuclear envelope organization"/>
    <property type="evidence" value="ECO:0007669"/>
    <property type="project" value="InterPro"/>
</dbReference>
<feature type="transmembrane region" description="Helical" evidence="2">
    <location>
        <begin position="420"/>
        <end position="439"/>
    </location>
</feature>
<feature type="region of interest" description="Disordered" evidence="1">
    <location>
        <begin position="543"/>
        <end position="602"/>
    </location>
</feature>
<keyword evidence="2" id="KW-0472">Membrane</keyword>
<feature type="compositionally biased region" description="Polar residues" evidence="1">
    <location>
        <begin position="512"/>
        <end position="527"/>
    </location>
</feature>
<dbReference type="Proteomes" id="UP000265663">
    <property type="component" value="Unassembled WGS sequence"/>
</dbReference>
<accession>A0A3M7MB97</accession>
<sequence>MGGAPPHPHNCHETTSTPLAFLACLLPTETMARMSRQSTTPMDFEWSNRTGPIDAQSPFLAGQQQQQQKKRKMADRAASFGEEQQLLTSGFAFAGPHSVLESPSKHGFATPNRLRDPDNRMTYFNRDPSKPLPSTPASSVPAHVQENAWSMRTPSRDLDFSSGGETPGTPYMDSDVATPDTQLASRMGRLGNGEGDKKATRRDSWLKRTFGGSSSPTKERDKERDKESSSPQKYYSRKAENRIVKRRSERSRSKKRVHMREDDHDHDSDSDLATRPSIPTTDMASPVPPPPTFTMNLAGFLSWVEAHPNLPTVMSYYLQLGVNMLLGGGFIYLIYLAWAGVMTDVDIESSKHASEVMVEIAACALEYNRNRCRPEEVVPAMEKACGVWETCMSRDPKKVARATVTAKTFAMIFNSFVEEFSYKSMVCFVLVFCVLWVRFGGAAFLGRELWERGGWGKTACLFTAIVIFGGFNLSNWAFGLLRSSQQQQHHQQTHQHQHHDFPPPPQTPQQHRITSNSNGYQDTPSYQQNVNYNHQAYQQNWQQQYREQTPYPQQQQRHIEAPPPPLVHANSMPALSGSGSLQDGGGGAEAVKGTRRRGLLFR</sequence>
<dbReference type="Pfam" id="PF10104">
    <property type="entry name" value="Brr6_like_C_C"/>
    <property type="match status" value="1"/>
</dbReference>
<dbReference type="InterPro" id="IPR040202">
    <property type="entry name" value="Brl1/Brr6"/>
</dbReference>
<dbReference type="GO" id="GO:0055088">
    <property type="term" value="P:lipid homeostasis"/>
    <property type="evidence" value="ECO:0007669"/>
    <property type="project" value="InterPro"/>
</dbReference>
<dbReference type="PANTHER" id="PTHR28136:SF1">
    <property type="entry name" value="NUCLEUS EXPORT PROTEIN BRL1"/>
    <property type="match status" value="1"/>
</dbReference>
<feature type="region of interest" description="Disordered" evidence="1">
    <location>
        <begin position="98"/>
        <end position="289"/>
    </location>
</feature>
<keyword evidence="2" id="KW-1133">Transmembrane helix</keyword>
<evidence type="ECO:0000256" key="1">
    <source>
        <dbReference type="SAM" id="MobiDB-lite"/>
    </source>
</evidence>
<keyword evidence="2" id="KW-0812">Transmembrane</keyword>
<feature type="compositionally biased region" description="Basic and acidic residues" evidence="1">
    <location>
        <begin position="259"/>
        <end position="269"/>
    </location>
</feature>
<evidence type="ECO:0000259" key="3">
    <source>
        <dbReference type="SMART" id="SM01042"/>
    </source>
</evidence>
<feature type="compositionally biased region" description="Basic and acidic residues" evidence="1">
    <location>
        <begin position="194"/>
        <end position="206"/>
    </location>
</feature>
<feature type="compositionally biased region" description="Basic residues" evidence="1">
    <location>
        <begin position="244"/>
        <end position="258"/>
    </location>
</feature>
<feature type="region of interest" description="Disordered" evidence="1">
    <location>
        <begin position="36"/>
        <end position="79"/>
    </location>
</feature>
<feature type="region of interest" description="Disordered" evidence="1">
    <location>
        <begin position="487"/>
        <end position="527"/>
    </location>
</feature>
<feature type="domain" description="Brl1/Brr6" evidence="3">
    <location>
        <begin position="314"/>
        <end position="438"/>
    </location>
</feature>
<dbReference type="PANTHER" id="PTHR28136">
    <property type="entry name" value="NUCLEUS EXPORT PROTEIN BRR6"/>
    <property type="match status" value="1"/>
</dbReference>
<gene>
    <name evidence="4" type="ORF">GMOD_00006887</name>
</gene>
<feature type="transmembrane region" description="Helical" evidence="2">
    <location>
        <begin position="316"/>
        <end position="341"/>
    </location>
</feature>
<feature type="compositionally biased region" description="Basic and acidic residues" evidence="1">
    <location>
        <begin position="217"/>
        <end position="228"/>
    </location>
</feature>
<organism evidence="4 5">
    <name type="scientific">Pyrenophora seminiperda CCB06</name>
    <dbReference type="NCBI Taxonomy" id="1302712"/>
    <lineage>
        <taxon>Eukaryota</taxon>
        <taxon>Fungi</taxon>
        <taxon>Dikarya</taxon>
        <taxon>Ascomycota</taxon>
        <taxon>Pezizomycotina</taxon>
        <taxon>Dothideomycetes</taxon>
        <taxon>Pleosporomycetidae</taxon>
        <taxon>Pleosporales</taxon>
        <taxon>Pleosporineae</taxon>
        <taxon>Pleosporaceae</taxon>
        <taxon>Pyrenophora</taxon>
    </lineage>
</organism>
<proteinExistence type="predicted"/>
<name>A0A3M7MB97_9PLEO</name>
<dbReference type="InterPro" id="IPR018767">
    <property type="entry name" value="Brl1/Brr6_dom"/>
</dbReference>